<dbReference type="PROSITE" id="PS51257">
    <property type="entry name" value="PROKAR_LIPOPROTEIN"/>
    <property type="match status" value="1"/>
</dbReference>
<evidence type="ECO:0000256" key="1">
    <source>
        <dbReference type="SAM" id="MobiDB-lite"/>
    </source>
</evidence>
<sequence length="64" mass="6300">MLLRIMGVGLAGAALLTAAAAASGAAVAGAAVLACAVAKRRGKARSAWPKEEPEAGEEATEIRP</sequence>
<reference evidence="4" key="1">
    <citation type="journal article" date="2021" name="Syst. Appl. Microbiol.">
        <title>Roseomonas hellenica sp. nov., isolated from roots of wild-growing Alkanna tinctoria.</title>
        <authorList>
            <person name="Rat A."/>
            <person name="Naranjo H.D."/>
            <person name="Lebbe L."/>
            <person name="Cnockaert M."/>
            <person name="Krigas N."/>
            <person name="Grigoriadou K."/>
            <person name="Maloupa E."/>
            <person name="Willems A."/>
        </authorList>
    </citation>
    <scope>NUCLEOTIDE SEQUENCE [LARGE SCALE GENOMIC DNA]</scope>
    <source>
        <strain evidence="4">LMG 31159</strain>
    </source>
</reference>
<accession>A0ABS5EE72</accession>
<name>A0ABS5EE72_9PROT</name>
<dbReference type="EMBL" id="JAAEDI010000006">
    <property type="protein sequence ID" value="MBR0649307.1"/>
    <property type="molecule type" value="Genomic_DNA"/>
</dbReference>
<feature type="region of interest" description="Disordered" evidence="1">
    <location>
        <begin position="42"/>
        <end position="64"/>
    </location>
</feature>
<dbReference type="RefSeq" id="WP_211867172.1">
    <property type="nucleotide sequence ID" value="NZ_JAAEDI010000006.1"/>
</dbReference>
<feature type="signal peptide" evidence="2">
    <location>
        <begin position="1"/>
        <end position="28"/>
    </location>
</feature>
<evidence type="ECO:0000313" key="3">
    <source>
        <dbReference type="EMBL" id="MBR0649307.1"/>
    </source>
</evidence>
<feature type="compositionally biased region" description="Acidic residues" evidence="1">
    <location>
        <begin position="54"/>
        <end position="64"/>
    </location>
</feature>
<keyword evidence="2" id="KW-0732">Signal</keyword>
<feature type="chain" id="PRO_5046150189" evidence="2">
    <location>
        <begin position="29"/>
        <end position="64"/>
    </location>
</feature>
<dbReference type="Proteomes" id="UP000698752">
    <property type="component" value="Unassembled WGS sequence"/>
</dbReference>
<evidence type="ECO:0000256" key="2">
    <source>
        <dbReference type="SAM" id="SignalP"/>
    </source>
</evidence>
<protein>
    <submittedName>
        <fullName evidence="3">Uncharacterized protein</fullName>
    </submittedName>
</protein>
<proteinExistence type="predicted"/>
<organism evidence="3 4">
    <name type="scientific">Neoroseomonas terrae</name>
    <dbReference type="NCBI Taxonomy" id="424799"/>
    <lineage>
        <taxon>Bacteria</taxon>
        <taxon>Pseudomonadati</taxon>
        <taxon>Pseudomonadota</taxon>
        <taxon>Alphaproteobacteria</taxon>
        <taxon>Acetobacterales</taxon>
        <taxon>Acetobacteraceae</taxon>
        <taxon>Neoroseomonas</taxon>
    </lineage>
</organism>
<keyword evidence="4" id="KW-1185">Reference proteome</keyword>
<evidence type="ECO:0000313" key="4">
    <source>
        <dbReference type="Proteomes" id="UP000698752"/>
    </source>
</evidence>
<gene>
    <name evidence="3" type="ORF">GXW78_06515</name>
</gene>
<comment type="caution">
    <text evidence="3">The sequence shown here is derived from an EMBL/GenBank/DDBJ whole genome shotgun (WGS) entry which is preliminary data.</text>
</comment>